<proteinExistence type="predicted"/>
<dbReference type="EMBL" id="CDSC02000464">
    <property type="protein sequence ID" value="SEI03337.1"/>
    <property type="molecule type" value="Genomic_DNA"/>
</dbReference>
<gene>
    <name evidence="1" type="ORF">BAZSYMA_ACONTIG157899_0</name>
</gene>
<accession>A0A1H6MND3</accession>
<sequence length="34" mass="4237">MKTPQHYNQYLLYSNALVFQCLQLYNPYLRRDQN</sequence>
<reference evidence="2" key="1">
    <citation type="submission" date="2016-06" db="EMBL/GenBank/DDBJ databases">
        <authorList>
            <person name="Petersen J."/>
            <person name="Sayavedra L."/>
        </authorList>
    </citation>
    <scope>NUCLEOTIDE SEQUENCE [LARGE SCALE GENOMIC DNA]</scope>
    <source>
        <strain evidence="2">BazSymA</strain>
    </source>
</reference>
<name>A0A1H6MND3_9GAMM</name>
<organism evidence="1 2">
    <name type="scientific">Bathymodiolus azoricus thioautotrophic gill symbiont</name>
    <dbReference type="NCBI Taxonomy" id="235205"/>
    <lineage>
        <taxon>Bacteria</taxon>
        <taxon>Pseudomonadati</taxon>
        <taxon>Pseudomonadota</taxon>
        <taxon>Gammaproteobacteria</taxon>
        <taxon>sulfur-oxidizing symbionts</taxon>
    </lineage>
</organism>
<evidence type="ECO:0000313" key="2">
    <source>
        <dbReference type="Proteomes" id="UP000198988"/>
    </source>
</evidence>
<dbReference type="AlphaFoldDB" id="A0A1H6MND3"/>
<dbReference type="Proteomes" id="UP000198988">
    <property type="component" value="Unassembled WGS sequence"/>
</dbReference>
<evidence type="ECO:0000313" key="1">
    <source>
        <dbReference type="EMBL" id="SEI03337.1"/>
    </source>
</evidence>
<protein>
    <submittedName>
        <fullName evidence="1">Uncharacterized protein</fullName>
    </submittedName>
</protein>